<feature type="binding site" evidence="9">
    <location>
        <position position="150"/>
    </location>
    <ligand>
        <name>Mg(2+)</name>
        <dbReference type="ChEBI" id="CHEBI:18420"/>
        <label>1</label>
    </ligand>
</feature>
<evidence type="ECO:0000256" key="8">
    <source>
        <dbReference type="ARBA" id="ARBA00032272"/>
    </source>
</evidence>
<organism evidence="12 13">
    <name type="scientific">Candidatus Scalindua arabica</name>
    <dbReference type="NCBI Taxonomy" id="1127984"/>
    <lineage>
        <taxon>Bacteria</taxon>
        <taxon>Pseudomonadati</taxon>
        <taxon>Planctomycetota</taxon>
        <taxon>Candidatus Brocadiia</taxon>
        <taxon>Candidatus Brocadiales</taxon>
        <taxon>Candidatus Scalinduaceae</taxon>
        <taxon>Candidatus Scalindua</taxon>
    </lineage>
</organism>
<feature type="binding site" evidence="9">
    <location>
        <position position="83"/>
    </location>
    <ligand>
        <name>Mg(2+)</name>
        <dbReference type="ChEBI" id="CHEBI:18420"/>
        <label>1</label>
    </ligand>
</feature>
<dbReference type="GO" id="GO:0019144">
    <property type="term" value="F:ADP-sugar diphosphatase activity"/>
    <property type="evidence" value="ECO:0007669"/>
    <property type="project" value="TreeGrafter"/>
</dbReference>
<dbReference type="SUPFAM" id="SSF55811">
    <property type="entry name" value="Nudix"/>
    <property type="match status" value="1"/>
</dbReference>
<feature type="binding site" evidence="9">
    <location>
        <position position="97"/>
    </location>
    <ligand>
        <name>Mg(2+)</name>
        <dbReference type="ChEBI" id="CHEBI:18420"/>
        <label>1</label>
    </ligand>
</feature>
<comment type="subunit">
    <text evidence="4">Homodimer.</text>
</comment>
<dbReference type="Pfam" id="PF00293">
    <property type="entry name" value="NUDIX"/>
    <property type="match status" value="1"/>
</dbReference>
<evidence type="ECO:0000313" key="13">
    <source>
        <dbReference type="Proteomes" id="UP000722750"/>
    </source>
</evidence>
<feature type="binding site" evidence="9">
    <location>
        <position position="101"/>
    </location>
    <ligand>
        <name>Mg(2+)</name>
        <dbReference type="ChEBI" id="CHEBI:18420"/>
        <label>1</label>
    </ligand>
</feature>
<evidence type="ECO:0000256" key="5">
    <source>
        <dbReference type="ARBA" id="ARBA00016377"/>
    </source>
</evidence>
<dbReference type="EMBL" id="JAANXD010000059">
    <property type="protein sequence ID" value="MBS1258360.1"/>
    <property type="molecule type" value="Genomic_DNA"/>
</dbReference>
<evidence type="ECO:0000259" key="11">
    <source>
        <dbReference type="PROSITE" id="PS51462"/>
    </source>
</evidence>
<dbReference type="InterPro" id="IPR004385">
    <property type="entry name" value="NDP_pyrophosphatase"/>
</dbReference>
<dbReference type="GO" id="GO:0019693">
    <property type="term" value="P:ribose phosphate metabolic process"/>
    <property type="evidence" value="ECO:0007669"/>
    <property type="project" value="TreeGrafter"/>
</dbReference>
<accession>A0A942A0V4</accession>
<feature type="short sequence motif" description="Nudix box" evidence="10">
    <location>
        <begin position="84"/>
        <end position="104"/>
    </location>
</feature>
<dbReference type="PROSITE" id="PS51462">
    <property type="entry name" value="NUDIX"/>
    <property type="match status" value="1"/>
</dbReference>
<dbReference type="GO" id="GO:0006753">
    <property type="term" value="P:nucleoside phosphate metabolic process"/>
    <property type="evidence" value="ECO:0007669"/>
    <property type="project" value="TreeGrafter"/>
</dbReference>
<evidence type="ECO:0000256" key="6">
    <source>
        <dbReference type="ARBA" id="ARBA00022801"/>
    </source>
</evidence>
<protein>
    <recommendedName>
        <fullName evidence="5">GDP-mannose pyrophosphatase</fullName>
    </recommendedName>
    <alternativeName>
        <fullName evidence="7">GDP-mannose hydrolase</fullName>
    </alternativeName>
    <alternativeName>
        <fullName evidence="8">GDPMK</fullName>
    </alternativeName>
</protein>
<sequence>MKVIIKDLTREYDGFFKVNKAILQHEKFDGSMSREIDRLNFDRGDTVAVILYNKTNNSVVLVKQFRYPAYVDDGPGWLIECVAGIKDSDEVTVARKEVLEETGYKIGELKYLTQFYPSPGGCSEKISIYLAYIEAKGETKEEKYFGIGNEDIQVIEIPLTRAFEKIKNGEICDGKTIIALFCLRDELEKR</sequence>
<dbReference type="GO" id="GO:0046872">
    <property type="term" value="F:metal ion binding"/>
    <property type="evidence" value="ECO:0007669"/>
    <property type="project" value="UniProtKB-KW"/>
</dbReference>
<dbReference type="Gene3D" id="3.90.79.10">
    <property type="entry name" value="Nucleoside Triphosphate Pyrophosphohydrolase"/>
    <property type="match status" value="1"/>
</dbReference>
<gene>
    <name evidence="12" type="ORF">MAG551_01418</name>
</gene>
<evidence type="ECO:0000256" key="2">
    <source>
        <dbReference type="ARBA" id="ARBA00001946"/>
    </source>
</evidence>
<dbReference type="GO" id="GO:0005829">
    <property type="term" value="C:cytosol"/>
    <property type="evidence" value="ECO:0007669"/>
    <property type="project" value="TreeGrafter"/>
</dbReference>
<evidence type="ECO:0000256" key="4">
    <source>
        <dbReference type="ARBA" id="ARBA00011738"/>
    </source>
</evidence>
<dbReference type="Proteomes" id="UP000722750">
    <property type="component" value="Unassembled WGS sequence"/>
</dbReference>
<evidence type="ECO:0000256" key="3">
    <source>
        <dbReference type="ARBA" id="ARBA00007275"/>
    </source>
</evidence>
<feature type="domain" description="Nudix hydrolase" evidence="11">
    <location>
        <begin position="42"/>
        <end position="179"/>
    </location>
</feature>
<comment type="similarity">
    <text evidence="3">Belongs to the Nudix hydrolase family. NudK subfamily.</text>
</comment>
<reference evidence="12" key="1">
    <citation type="journal article" date="2021" name="ISME J.">
        <title>Fine-scale metabolic discontinuity in a stratified prokaryote microbiome of a Red Sea deep halocline.</title>
        <authorList>
            <person name="Michoud G."/>
            <person name="Ngugi D.K."/>
            <person name="Barozzi A."/>
            <person name="Merlino G."/>
            <person name="Calleja M.L."/>
            <person name="Delgado-Huertas A."/>
            <person name="Moran X.A.G."/>
            <person name="Daffonchio D."/>
        </authorList>
    </citation>
    <scope>NUCLEOTIDE SEQUENCE</scope>
    <source>
        <strain evidence="12">SuakinDeep_MAG55_1</strain>
    </source>
</reference>
<keyword evidence="6" id="KW-0378">Hydrolase</keyword>
<evidence type="ECO:0000313" key="12">
    <source>
        <dbReference type="EMBL" id="MBS1258360.1"/>
    </source>
</evidence>
<keyword evidence="9" id="KW-0460">Magnesium</keyword>
<dbReference type="InterPro" id="IPR015797">
    <property type="entry name" value="NUDIX_hydrolase-like_dom_sf"/>
</dbReference>
<evidence type="ECO:0000256" key="7">
    <source>
        <dbReference type="ARBA" id="ARBA00032162"/>
    </source>
</evidence>
<dbReference type="PANTHER" id="PTHR11839">
    <property type="entry name" value="UDP/ADP-SUGAR PYROPHOSPHATASE"/>
    <property type="match status" value="1"/>
</dbReference>
<evidence type="ECO:0000256" key="10">
    <source>
        <dbReference type="PIRSR" id="PIRSR604385-3"/>
    </source>
</evidence>
<dbReference type="AlphaFoldDB" id="A0A942A0V4"/>
<name>A0A942A0V4_9BACT</name>
<dbReference type="PANTHER" id="PTHR11839:SF18">
    <property type="entry name" value="NUDIX HYDROLASE DOMAIN-CONTAINING PROTEIN"/>
    <property type="match status" value="1"/>
</dbReference>
<dbReference type="InterPro" id="IPR000086">
    <property type="entry name" value="NUDIX_hydrolase_dom"/>
</dbReference>
<proteinExistence type="inferred from homology"/>
<dbReference type="NCBIfam" id="TIGR00052">
    <property type="entry name" value="nudix-type nucleoside diphosphatase, YffH/AdpP family"/>
    <property type="match status" value="1"/>
</dbReference>
<comment type="cofactor">
    <cofactor evidence="2 9">
        <name>Mg(2+)</name>
        <dbReference type="ChEBI" id="CHEBI:18420"/>
    </cofactor>
</comment>
<comment type="catalytic activity">
    <reaction evidence="1">
        <text>GDP-alpha-D-mannose + H2O = alpha-D-mannose 1-phosphate + GMP + 2 H(+)</text>
        <dbReference type="Rhea" id="RHEA:27978"/>
        <dbReference type="ChEBI" id="CHEBI:15377"/>
        <dbReference type="ChEBI" id="CHEBI:15378"/>
        <dbReference type="ChEBI" id="CHEBI:57527"/>
        <dbReference type="ChEBI" id="CHEBI:58115"/>
        <dbReference type="ChEBI" id="CHEBI:58409"/>
    </reaction>
</comment>
<evidence type="ECO:0000256" key="9">
    <source>
        <dbReference type="PIRSR" id="PIRSR604385-2"/>
    </source>
</evidence>
<evidence type="ECO:0000256" key="1">
    <source>
        <dbReference type="ARBA" id="ARBA00000847"/>
    </source>
</evidence>
<comment type="caution">
    <text evidence="12">The sequence shown here is derived from an EMBL/GenBank/DDBJ whole genome shotgun (WGS) entry which is preliminary data.</text>
</comment>
<keyword evidence="9" id="KW-0479">Metal-binding</keyword>